<keyword evidence="4" id="KW-1185">Reference proteome</keyword>
<feature type="domain" description="DUF8155" evidence="1">
    <location>
        <begin position="4"/>
        <end position="136"/>
    </location>
</feature>
<gene>
    <name evidence="3" type="ordered locus">Nmlp_2111</name>
</gene>
<organism evidence="3 4">
    <name type="scientific">Natronomonas moolapensis (strain DSM 18674 / CECT 7526 / JCM 14361 / 8.8.11)</name>
    <dbReference type="NCBI Taxonomy" id="268739"/>
    <lineage>
        <taxon>Archaea</taxon>
        <taxon>Methanobacteriati</taxon>
        <taxon>Methanobacteriota</taxon>
        <taxon>Stenosarchaea group</taxon>
        <taxon>Halobacteria</taxon>
        <taxon>Halobacteriales</taxon>
        <taxon>Natronomonadaceae</taxon>
        <taxon>Natronomonas</taxon>
    </lineage>
</organism>
<protein>
    <submittedName>
        <fullName evidence="3">Peptidase M23 family protein</fullName>
    </submittedName>
</protein>
<dbReference type="GeneID" id="14653037"/>
<evidence type="ECO:0000313" key="3">
    <source>
        <dbReference type="EMBL" id="CCQ36293.1"/>
    </source>
</evidence>
<evidence type="ECO:0000313" key="4">
    <source>
        <dbReference type="Proteomes" id="UP000011867"/>
    </source>
</evidence>
<dbReference type="Pfam" id="PF26482">
    <property type="entry name" value="DUF8155"/>
    <property type="match status" value="1"/>
</dbReference>
<accession>M1XQA0</accession>
<proteinExistence type="predicted"/>
<dbReference type="RefSeq" id="WP_015409096.1">
    <property type="nucleotide sequence ID" value="NC_020388.1"/>
</dbReference>
<dbReference type="InterPro" id="IPR058468">
    <property type="entry name" value="DUF8155_N"/>
</dbReference>
<dbReference type="OrthoDB" id="36515at2157"/>
<reference evidence="3 4" key="1">
    <citation type="journal article" date="2013" name="Genome Announc.">
        <title>Genome of the haloarchaeon Natronomonas moolapensis, a neutrophilic member of a previously haloalkaliphilic genus.</title>
        <authorList>
            <person name="Dyall-Smith M.L."/>
            <person name="Pfeiffer F."/>
            <person name="Oberwinkler T."/>
            <person name="Klee K."/>
            <person name="Rampp M."/>
            <person name="Palm P."/>
            <person name="Gross K."/>
            <person name="Schuster S.C."/>
            <person name="Oesterhelt D."/>
        </authorList>
    </citation>
    <scope>NUCLEOTIDE SEQUENCE [LARGE SCALE GENOMIC DNA]</scope>
    <source>
        <strain evidence="4">DSM 18674 / JCM 14361 / 8.8.11</strain>
    </source>
</reference>
<dbReference type="EMBL" id="HF582854">
    <property type="protein sequence ID" value="CCQ36293.1"/>
    <property type="molecule type" value="Genomic_DNA"/>
</dbReference>
<evidence type="ECO:0000259" key="2">
    <source>
        <dbReference type="Pfam" id="PF26483"/>
    </source>
</evidence>
<dbReference type="AlphaFoldDB" id="M1XQA0"/>
<dbReference type="Proteomes" id="UP000011867">
    <property type="component" value="Chromosome"/>
</dbReference>
<sequence length="278" mass="29603">MVSLSAAVLDRYERFSRYNSPYAAHDAGCAIDLYPGTDGAVSPVAGTVRSIRTVRCPDRPYAASEDHLLLIDCGSHVARILHVDPDVEVGERIDVGDRLGALLRSGFFGRWVDTHLHLGFRQPEQNLNRANGSLPIGLDASVTGLEWDGRGTIVEAGRSYVRLDSPSGRGRRGFTALADDDGVGLDGGLAHYRGGGTFATAEGERSLLGTPIGTADGREIEWADVAVFAADRRATGLSLFASQVPFGAKLVFRGGHGFEVGDDITVSIEPTADPIRLS</sequence>
<dbReference type="eggNOG" id="arCOG02979">
    <property type="taxonomic scope" value="Archaea"/>
</dbReference>
<dbReference type="InterPro" id="IPR011055">
    <property type="entry name" value="Dup_hybrid_motif"/>
</dbReference>
<name>M1XQA0_NATM8</name>
<dbReference type="Gene3D" id="2.70.70.10">
    <property type="entry name" value="Glucose Permease (Domain IIA)"/>
    <property type="match status" value="1"/>
</dbReference>
<dbReference type="HOGENOM" id="CLU_942000_0_0_2"/>
<evidence type="ECO:0000259" key="1">
    <source>
        <dbReference type="Pfam" id="PF26482"/>
    </source>
</evidence>
<dbReference type="InterPro" id="IPR058817">
    <property type="entry name" value="DUF8155_C"/>
</dbReference>
<dbReference type="Pfam" id="PF26483">
    <property type="entry name" value="DUF8155_C"/>
    <property type="match status" value="1"/>
</dbReference>
<feature type="domain" description="DUF8155" evidence="2">
    <location>
        <begin position="144"/>
        <end position="269"/>
    </location>
</feature>
<dbReference type="KEGG" id="nmo:Nmlp_2111"/>